<feature type="region of interest" description="Sigma-70 factor domain-2" evidence="6">
    <location>
        <begin position="450"/>
        <end position="520"/>
    </location>
</feature>
<feature type="region of interest" description="Sigma-70 factor domain-3" evidence="6">
    <location>
        <begin position="529"/>
        <end position="605"/>
    </location>
</feature>
<keyword evidence="2 6" id="KW-0805">Transcription regulation</keyword>
<keyword evidence="11" id="KW-1185">Reference proteome</keyword>
<accession>A0AAF1KVG6</accession>
<evidence type="ECO:0000256" key="6">
    <source>
        <dbReference type="HAMAP-Rule" id="MF_00963"/>
    </source>
</evidence>
<dbReference type="SUPFAM" id="SSF88659">
    <property type="entry name" value="Sigma3 and sigma4 domains of RNA polymerase sigma factors"/>
    <property type="match status" value="2"/>
</dbReference>
<dbReference type="Pfam" id="PF03979">
    <property type="entry name" value="Sigma70_r1_1"/>
    <property type="match status" value="1"/>
</dbReference>
<evidence type="ECO:0000256" key="4">
    <source>
        <dbReference type="ARBA" id="ARBA00023125"/>
    </source>
</evidence>
<dbReference type="Gene3D" id="1.10.220.120">
    <property type="entry name" value="Sigma-70 factor, region 1.1"/>
    <property type="match status" value="1"/>
</dbReference>
<dbReference type="Pfam" id="PF04545">
    <property type="entry name" value="Sigma70_r4"/>
    <property type="match status" value="1"/>
</dbReference>
<dbReference type="CDD" id="cd06171">
    <property type="entry name" value="Sigma70_r4"/>
    <property type="match status" value="1"/>
</dbReference>
<feature type="domain" description="RNA polymerase sigma-70" evidence="9">
    <location>
        <begin position="643"/>
        <end position="669"/>
    </location>
</feature>
<feature type="compositionally biased region" description="Basic and acidic residues" evidence="7">
    <location>
        <begin position="120"/>
        <end position="131"/>
    </location>
</feature>
<dbReference type="InterPro" id="IPR042189">
    <property type="entry name" value="RNA_pol_sigma_70_r1_1_sf"/>
</dbReference>
<keyword evidence="3 6" id="KW-0731">Sigma factor</keyword>
<evidence type="ECO:0000259" key="8">
    <source>
        <dbReference type="PROSITE" id="PS00715"/>
    </source>
</evidence>
<feature type="region of interest" description="Sigma-70 factor domain-4" evidence="6">
    <location>
        <begin position="618"/>
        <end position="671"/>
    </location>
</feature>
<reference evidence="11" key="2">
    <citation type="journal article" date="2023" name="MicrobiologyOpen">
        <title>Genomics of the tumorigenes clade of the family Rhizobiaceae and description of Rhizobium rhododendri sp. nov.</title>
        <authorList>
            <person name="Kuzmanovic N."/>
            <person name="diCenzo G.C."/>
            <person name="Bunk B."/>
            <person name="Sproeer C."/>
            <person name="Fruehling A."/>
            <person name="Neumann-Schaal M."/>
            <person name="Overmann J."/>
            <person name="Smalla K."/>
        </authorList>
    </citation>
    <scope>NUCLEOTIDE SEQUENCE [LARGE SCALE GENOMIC DNA]</scope>
    <source>
        <strain evidence="11">1078</strain>
    </source>
</reference>
<feature type="region of interest" description="Disordered" evidence="7">
    <location>
        <begin position="227"/>
        <end position="262"/>
    </location>
</feature>
<feature type="compositionally biased region" description="Basic and acidic residues" evidence="7">
    <location>
        <begin position="227"/>
        <end position="239"/>
    </location>
</feature>
<dbReference type="InterPro" id="IPR000943">
    <property type="entry name" value="RNA_pol_sigma70"/>
</dbReference>
<dbReference type="Gene3D" id="1.10.10.10">
    <property type="entry name" value="Winged helix-like DNA-binding domain superfamily/Winged helix DNA-binding domain"/>
    <property type="match status" value="2"/>
</dbReference>
<name>A0AAF1KVG6_9HYPH</name>
<evidence type="ECO:0000256" key="5">
    <source>
        <dbReference type="ARBA" id="ARBA00023163"/>
    </source>
</evidence>
<sequence>MATKVKENEEAEVERDGASDGPLLDLSDDAVKKMIKAAKKRGYVTMDELNAVLPSEEVTSEQIEDTMAMLSDMGINVVEDEDVEEPGTPASSDDDDNNNEEESEGGELAPSAGTALATAKKKEPTDRTDDPVRMYLREMGSVELLSREGEIAIAKRIEAGRETMIGGLCESPLTFQALIIWRDELNEGTTLLREIIDLETTYSGPEAKAAPQFQSPEKIEADRKLAEEKEKTRKARFGDDDITNVGGEGQREEEEEEDDESSLSLAAMELELRPQVMLTLDTIAETYKKLRKLQDQQVEQRLAAAGALSSAQERRYKELKDELIKSVKSLSLNQNRIDALVEQLYDINKRLVQNEGKLLRLSESYGVKRDSFLEHYSGAELDPNWMTFISNLTGRGWKQFAEGEARTITDIRGDIQSLATETGISISEFRRIVHMVQKGEREARIAKKEMVEANLRLVISIAKKYTNRGLQFLDLIQEGNIGLMKAVDKFEYRRGYKFSTYATWWIRQAITRSIADQARTIRIPVHMIETINKIVRTSRQMLHEIGREPTPEELAEKLAMPLEKVRKVLKIAKEPISLETPVGDEEDSHLGDFIEDKNALLPIDAAIQANLRETTTRVLASLTPREERVLRMRFGIGMNTDHTLEEVGQQFSVTRERIRQIEAKALRKLKHPSRSRKLRSFLDS</sequence>
<feature type="compositionally biased region" description="Basic and acidic residues" evidence="7">
    <location>
        <begin position="1"/>
        <end position="18"/>
    </location>
</feature>
<protein>
    <recommendedName>
        <fullName evidence="6">RNA polymerase sigma factor RpoD</fullName>
    </recommendedName>
    <alternativeName>
        <fullName evidence="6">Sigma-70</fullName>
    </alternativeName>
</protein>
<evidence type="ECO:0000313" key="11">
    <source>
        <dbReference type="Proteomes" id="UP000249499"/>
    </source>
</evidence>
<keyword evidence="4 6" id="KW-0238">DNA-binding</keyword>
<evidence type="ECO:0000313" key="10">
    <source>
        <dbReference type="EMBL" id="WFR94134.1"/>
    </source>
</evidence>
<dbReference type="Pfam" id="PF04539">
    <property type="entry name" value="Sigma70_r3"/>
    <property type="match status" value="1"/>
</dbReference>
<feature type="compositionally biased region" description="Acidic residues" evidence="7">
    <location>
        <begin position="251"/>
        <end position="261"/>
    </location>
</feature>
<dbReference type="NCBIfam" id="NF004208">
    <property type="entry name" value="PRK05658.1"/>
    <property type="match status" value="1"/>
</dbReference>
<dbReference type="InterPro" id="IPR013324">
    <property type="entry name" value="RNA_pol_sigma_r3/r4-like"/>
</dbReference>
<feature type="region of interest" description="Disordered" evidence="7">
    <location>
        <begin position="83"/>
        <end position="131"/>
    </location>
</feature>
<comment type="subcellular location">
    <subcellularLocation>
        <location evidence="6">Cytoplasm</location>
    </subcellularLocation>
</comment>
<dbReference type="InterPro" id="IPR007627">
    <property type="entry name" value="RNA_pol_sigma70_r2"/>
</dbReference>
<comment type="subunit">
    <text evidence="6">Interacts transiently with the RNA polymerase catalytic core.</text>
</comment>
<comment type="function">
    <text evidence="6">Sigma factors are initiation factors that promote the attachment of RNA polymerase to specific initiation sites and are then released. This sigma factor is the primary sigma factor during exponential growth.</text>
</comment>
<dbReference type="InterPro" id="IPR012760">
    <property type="entry name" value="RNA_pol_sigma_RpoD_C"/>
</dbReference>
<dbReference type="NCBIfam" id="TIGR02937">
    <property type="entry name" value="sigma70-ECF"/>
    <property type="match status" value="1"/>
</dbReference>
<dbReference type="PRINTS" id="PR00046">
    <property type="entry name" value="SIGMA70FCT"/>
</dbReference>
<evidence type="ECO:0000259" key="9">
    <source>
        <dbReference type="PROSITE" id="PS00716"/>
    </source>
</evidence>
<dbReference type="InterPro" id="IPR028630">
    <property type="entry name" value="Sigma70_RpoD"/>
</dbReference>
<feature type="region of interest" description="Disordered" evidence="7">
    <location>
        <begin position="1"/>
        <end position="26"/>
    </location>
</feature>
<keyword evidence="5 6" id="KW-0804">Transcription</keyword>
<dbReference type="FunFam" id="1.10.10.10:FF:000002">
    <property type="entry name" value="RNA polymerase sigma factor SigA"/>
    <property type="match status" value="1"/>
</dbReference>
<dbReference type="HAMAP" id="MF_00963">
    <property type="entry name" value="Sigma70_RpoD_SigA"/>
    <property type="match status" value="1"/>
</dbReference>
<dbReference type="InterPro" id="IPR007624">
    <property type="entry name" value="RNA_pol_sigma70_r3"/>
</dbReference>
<dbReference type="InterPro" id="IPR007631">
    <property type="entry name" value="RNA_pol_sigma_70_non-ess"/>
</dbReference>
<feature type="DNA-binding region" description="H-T-H motif" evidence="6">
    <location>
        <begin position="644"/>
        <end position="663"/>
    </location>
</feature>
<feature type="compositionally biased region" description="Acidic residues" evidence="7">
    <location>
        <begin position="92"/>
        <end position="105"/>
    </location>
</feature>
<comment type="similarity">
    <text evidence="6">Belongs to the sigma-70 factor family. RpoD/SigA subfamily.</text>
</comment>
<dbReference type="Pfam" id="PF04546">
    <property type="entry name" value="Sigma70_ner"/>
    <property type="match status" value="1"/>
</dbReference>
<dbReference type="SUPFAM" id="SSF88946">
    <property type="entry name" value="Sigma2 domain of RNA polymerase sigma factors"/>
    <property type="match status" value="1"/>
</dbReference>
<dbReference type="AlphaFoldDB" id="A0AAF1KVG6"/>
<dbReference type="PANTHER" id="PTHR30603:SF60">
    <property type="entry name" value="RNA POLYMERASE SIGMA FACTOR RPOD"/>
    <property type="match status" value="1"/>
</dbReference>
<keyword evidence="1 6" id="KW-0963">Cytoplasm</keyword>
<dbReference type="FunFam" id="1.10.10.10:FF:000004">
    <property type="entry name" value="RNA polymerase sigma factor SigA"/>
    <property type="match status" value="1"/>
</dbReference>
<dbReference type="Pfam" id="PF00140">
    <property type="entry name" value="Sigma70_r1_2"/>
    <property type="match status" value="1"/>
</dbReference>
<feature type="domain" description="RNA polymerase sigma-70" evidence="8">
    <location>
        <begin position="474"/>
        <end position="487"/>
    </location>
</feature>
<dbReference type="Pfam" id="PF04542">
    <property type="entry name" value="Sigma70_r2"/>
    <property type="match status" value="1"/>
</dbReference>
<dbReference type="InterPro" id="IPR036388">
    <property type="entry name" value="WH-like_DNA-bd_sf"/>
</dbReference>
<dbReference type="GO" id="GO:0005737">
    <property type="term" value="C:cytoplasm"/>
    <property type="evidence" value="ECO:0007669"/>
    <property type="project" value="UniProtKB-SubCell"/>
</dbReference>
<dbReference type="InterPro" id="IPR013325">
    <property type="entry name" value="RNA_pol_sigma_r2"/>
</dbReference>
<dbReference type="GO" id="GO:0016987">
    <property type="term" value="F:sigma factor activity"/>
    <property type="evidence" value="ECO:0007669"/>
    <property type="project" value="UniProtKB-UniRule"/>
</dbReference>
<dbReference type="FunFam" id="1.10.601.10:FF:000001">
    <property type="entry name" value="RNA polymerase sigma factor SigA"/>
    <property type="match status" value="1"/>
</dbReference>
<evidence type="ECO:0000256" key="1">
    <source>
        <dbReference type="ARBA" id="ARBA00022490"/>
    </source>
</evidence>
<dbReference type="NCBIfam" id="TIGR02393">
    <property type="entry name" value="RpoD_Cterm"/>
    <property type="match status" value="1"/>
</dbReference>
<dbReference type="Proteomes" id="UP000249499">
    <property type="component" value="Chromosome"/>
</dbReference>
<evidence type="ECO:0000256" key="3">
    <source>
        <dbReference type="ARBA" id="ARBA00023082"/>
    </source>
</evidence>
<dbReference type="InterPro" id="IPR009042">
    <property type="entry name" value="RNA_pol_sigma70_r1_2"/>
</dbReference>
<organism evidence="10 11">
    <name type="scientific">Rhizobium tumorigenes</name>
    <dbReference type="NCBI Taxonomy" id="2041385"/>
    <lineage>
        <taxon>Bacteria</taxon>
        <taxon>Pseudomonadati</taxon>
        <taxon>Pseudomonadota</taxon>
        <taxon>Alphaproteobacteria</taxon>
        <taxon>Hyphomicrobiales</taxon>
        <taxon>Rhizobiaceae</taxon>
        <taxon>Rhizobium/Agrobacterium group</taxon>
        <taxon>Rhizobium</taxon>
    </lineage>
</organism>
<dbReference type="InterPro" id="IPR050239">
    <property type="entry name" value="Sigma-70_RNA_pol_init_factors"/>
</dbReference>
<evidence type="ECO:0000256" key="2">
    <source>
        <dbReference type="ARBA" id="ARBA00023015"/>
    </source>
</evidence>
<dbReference type="PROSITE" id="PS00715">
    <property type="entry name" value="SIGMA70_1"/>
    <property type="match status" value="1"/>
</dbReference>
<feature type="short sequence motif" description="Interaction with polymerase core subunit RpoC" evidence="6">
    <location>
        <begin position="474"/>
        <end position="477"/>
    </location>
</feature>
<gene>
    <name evidence="6 10" type="primary">rpoD</name>
    <name evidence="10" type="ORF">PR017_09760</name>
</gene>
<dbReference type="EMBL" id="CP117255">
    <property type="protein sequence ID" value="WFR94134.1"/>
    <property type="molecule type" value="Genomic_DNA"/>
</dbReference>
<dbReference type="GO" id="GO:0006352">
    <property type="term" value="P:DNA-templated transcription initiation"/>
    <property type="evidence" value="ECO:0007669"/>
    <property type="project" value="UniProtKB-UniRule"/>
</dbReference>
<dbReference type="InterPro" id="IPR007127">
    <property type="entry name" value="RNA_pol_sigma_70_r1_1"/>
</dbReference>
<evidence type="ECO:0000256" key="7">
    <source>
        <dbReference type="SAM" id="MobiDB-lite"/>
    </source>
</evidence>
<dbReference type="Gene3D" id="1.10.601.10">
    <property type="entry name" value="RNA Polymerase Primary Sigma Factor"/>
    <property type="match status" value="1"/>
</dbReference>
<dbReference type="KEGG" id="rtu:PR017_09760"/>
<dbReference type="PROSITE" id="PS00716">
    <property type="entry name" value="SIGMA70_2"/>
    <property type="match status" value="1"/>
</dbReference>
<proteinExistence type="inferred from homology"/>
<reference evidence="10 11" key="1">
    <citation type="journal article" date="2018" name="Sci. Rep.">
        <title>Rhizobium tumorigenes sp. nov., a novel plant tumorigenic bacterium isolated from cane gall tumors on thornless blackberry.</title>
        <authorList>
            <person name="Kuzmanovi N."/>
            <person name="Smalla K."/>
            <person name="Gronow S."/>
            <person name="PuBawska J."/>
        </authorList>
    </citation>
    <scope>NUCLEOTIDE SEQUENCE [LARGE SCALE GENOMIC DNA]</scope>
    <source>
        <strain evidence="10 11">1078</strain>
    </source>
</reference>
<dbReference type="InterPro" id="IPR014284">
    <property type="entry name" value="RNA_pol_sigma-70_dom"/>
</dbReference>
<dbReference type="GO" id="GO:0003677">
    <property type="term" value="F:DNA binding"/>
    <property type="evidence" value="ECO:0007669"/>
    <property type="project" value="UniProtKB-UniRule"/>
</dbReference>
<dbReference type="RefSeq" id="WP_111222755.1">
    <property type="nucleotide sequence ID" value="NZ_CP117255.1"/>
</dbReference>
<dbReference type="PANTHER" id="PTHR30603">
    <property type="entry name" value="RNA POLYMERASE SIGMA FACTOR RPO"/>
    <property type="match status" value="1"/>
</dbReference>
<dbReference type="InterPro" id="IPR007630">
    <property type="entry name" value="RNA_pol_sigma70_r4"/>
</dbReference>